<name>A0A8J3CIX3_9PSEU</name>
<accession>A0A8J3CIX3</accession>
<evidence type="ECO:0000313" key="2">
    <source>
        <dbReference type="EMBL" id="GGM73455.1"/>
    </source>
</evidence>
<dbReference type="RefSeq" id="WP_189060882.1">
    <property type="nucleotide sequence ID" value="NZ_BMMK01000030.1"/>
</dbReference>
<evidence type="ECO:0000313" key="3">
    <source>
        <dbReference type="Proteomes" id="UP000637578"/>
    </source>
</evidence>
<feature type="signal peptide" evidence="1">
    <location>
        <begin position="1"/>
        <end position="21"/>
    </location>
</feature>
<gene>
    <name evidence="2" type="ORF">GCM10012275_50130</name>
</gene>
<dbReference type="AlphaFoldDB" id="A0A8J3CIX3"/>
<reference evidence="2" key="2">
    <citation type="submission" date="2020-09" db="EMBL/GenBank/DDBJ databases">
        <authorList>
            <person name="Sun Q."/>
            <person name="Zhou Y."/>
        </authorList>
    </citation>
    <scope>NUCLEOTIDE SEQUENCE</scope>
    <source>
        <strain evidence="2">CGMCC 4.5737</strain>
    </source>
</reference>
<organism evidence="2 3">
    <name type="scientific">Longimycelium tulufanense</name>
    <dbReference type="NCBI Taxonomy" id="907463"/>
    <lineage>
        <taxon>Bacteria</taxon>
        <taxon>Bacillati</taxon>
        <taxon>Actinomycetota</taxon>
        <taxon>Actinomycetes</taxon>
        <taxon>Pseudonocardiales</taxon>
        <taxon>Pseudonocardiaceae</taxon>
        <taxon>Longimycelium</taxon>
    </lineage>
</organism>
<dbReference type="Proteomes" id="UP000637578">
    <property type="component" value="Unassembled WGS sequence"/>
</dbReference>
<dbReference type="EMBL" id="BMMK01000030">
    <property type="protein sequence ID" value="GGM73455.1"/>
    <property type="molecule type" value="Genomic_DNA"/>
</dbReference>
<dbReference type="PROSITE" id="PS51257">
    <property type="entry name" value="PROKAR_LIPOPROTEIN"/>
    <property type="match status" value="1"/>
</dbReference>
<reference evidence="2" key="1">
    <citation type="journal article" date="2014" name="Int. J. Syst. Evol. Microbiol.">
        <title>Complete genome sequence of Corynebacterium casei LMG S-19264T (=DSM 44701T), isolated from a smear-ripened cheese.</title>
        <authorList>
            <consortium name="US DOE Joint Genome Institute (JGI-PGF)"/>
            <person name="Walter F."/>
            <person name="Albersmeier A."/>
            <person name="Kalinowski J."/>
            <person name="Ruckert C."/>
        </authorList>
    </citation>
    <scope>NUCLEOTIDE SEQUENCE</scope>
    <source>
        <strain evidence="2">CGMCC 4.5737</strain>
    </source>
</reference>
<proteinExistence type="predicted"/>
<evidence type="ECO:0008006" key="4">
    <source>
        <dbReference type="Google" id="ProtNLM"/>
    </source>
</evidence>
<feature type="chain" id="PRO_5039117443" description="Lipoprotein" evidence="1">
    <location>
        <begin position="22"/>
        <end position="152"/>
    </location>
</feature>
<evidence type="ECO:0000256" key="1">
    <source>
        <dbReference type="SAM" id="SignalP"/>
    </source>
</evidence>
<keyword evidence="1" id="KW-0732">Signal</keyword>
<sequence>MVLVVRAKRLVLLLASSLALTACTVAGTPRPAGLSEADRQLVTRYFAEVNDAAALGSAAQAEFFRRTQHPDFIDRMCDLRGLTVQMRPAMSTARPDPTWRPPGAWRPPRGAVHVVAAALSAHRGDTTLSNQIGSKHVVILDGATYGFAPCPD</sequence>
<keyword evidence="3" id="KW-1185">Reference proteome</keyword>
<comment type="caution">
    <text evidence="2">The sequence shown here is derived from an EMBL/GenBank/DDBJ whole genome shotgun (WGS) entry which is preliminary data.</text>
</comment>
<protein>
    <recommendedName>
        <fullName evidence="4">Lipoprotein</fullName>
    </recommendedName>
</protein>